<keyword evidence="1" id="KW-0812">Transmembrane</keyword>
<evidence type="ECO:0000256" key="1">
    <source>
        <dbReference type="SAM" id="Phobius"/>
    </source>
</evidence>
<keyword evidence="3" id="KW-1185">Reference proteome</keyword>
<dbReference type="GO" id="GO:0006355">
    <property type="term" value="P:regulation of DNA-templated transcription"/>
    <property type="evidence" value="ECO:0007669"/>
    <property type="project" value="TreeGrafter"/>
</dbReference>
<feature type="transmembrane region" description="Helical" evidence="1">
    <location>
        <begin position="191"/>
        <end position="212"/>
    </location>
</feature>
<protein>
    <submittedName>
        <fullName evidence="2">Activating signal cointegrator 1 complex subunit 2</fullName>
    </submittedName>
</protein>
<gene>
    <name evidence="2" type="primary">ASCC2_0</name>
    <name evidence="2" type="ORF">E2C01_040094</name>
</gene>
<comment type="caution">
    <text evidence="2">The sequence shown here is derived from an EMBL/GenBank/DDBJ whole genome shotgun (WGS) entry which is preliminary data.</text>
</comment>
<evidence type="ECO:0000313" key="3">
    <source>
        <dbReference type="Proteomes" id="UP000324222"/>
    </source>
</evidence>
<dbReference type="AlphaFoldDB" id="A0A5B7FMP0"/>
<organism evidence="2 3">
    <name type="scientific">Portunus trituberculatus</name>
    <name type="common">Swimming crab</name>
    <name type="synonym">Neptunus trituberculatus</name>
    <dbReference type="NCBI Taxonomy" id="210409"/>
    <lineage>
        <taxon>Eukaryota</taxon>
        <taxon>Metazoa</taxon>
        <taxon>Ecdysozoa</taxon>
        <taxon>Arthropoda</taxon>
        <taxon>Crustacea</taxon>
        <taxon>Multicrustacea</taxon>
        <taxon>Malacostraca</taxon>
        <taxon>Eumalacostraca</taxon>
        <taxon>Eucarida</taxon>
        <taxon>Decapoda</taxon>
        <taxon>Pleocyemata</taxon>
        <taxon>Brachyura</taxon>
        <taxon>Eubrachyura</taxon>
        <taxon>Portunoidea</taxon>
        <taxon>Portunidae</taxon>
        <taxon>Portuninae</taxon>
        <taxon>Portunus</taxon>
    </lineage>
</organism>
<accession>A0A5B7FMP0</accession>
<proteinExistence type="predicted"/>
<evidence type="ECO:0000313" key="2">
    <source>
        <dbReference type="EMBL" id="MPC46373.1"/>
    </source>
</evidence>
<sequence>MGYLSTLVVDSGFASLSGSGNTGKHWWTDPGGKARLRCPLWPNIYDNTEVIGEPLDELYMNYPSQGGDCRVPALHKNWTQKGMYLKYVRPPPPVLPDGSPPPAGASESWIEQMELMEEDLRGLLRLPHHKFWSQMIYDPNIHLCLESYLSQCPRWYEESQVDQLCKGMVSSLHRLILLIYLRLATPRESQVSGCVCVFLFLFLFFFILFYFVS</sequence>
<dbReference type="PANTHER" id="PTHR21494">
    <property type="entry name" value="ACTIVATING SIGNAL COINTEGRATOR 1 COMPLEX SUBUNIT 2 ASC-1 COMPLEX SUBUNIT P100"/>
    <property type="match status" value="1"/>
</dbReference>
<dbReference type="InterPro" id="IPR052586">
    <property type="entry name" value="ASCC2"/>
</dbReference>
<reference evidence="2 3" key="1">
    <citation type="submission" date="2019-05" db="EMBL/GenBank/DDBJ databases">
        <title>Another draft genome of Portunus trituberculatus and its Hox gene families provides insights of decapod evolution.</title>
        <authorList>
            <person name="Jeong J.-H."/>
            <person name="Song I."/>
            <person name="Kim S."/>
            <person name="Choi T."/>
            <person name="Kim D."/>
            <person name="Ryu S."/>
            <person name="Kim W."/>
        </authorList>
    </citation>
    <scope>NUCLEOTIDE SEQUENCE [LARGE SCALE GENOMIC DNA]</scope>
    <source>
        <tissue evidence="2">Muscle</tissue>
    </source>
</reference>
<dbReference type="GO" id="GO:0043130">
    <property type="term" value="F:ubiquitin binding"/>
    <property type="evidence" value="ECO:0007669"/>
    <property type="project" value="TreeGrafter"/>
</dbReference>
<dbReference type="Proteomes" id="UP000324222">
    <property type="component" value="Unassembled WGS sequence"/>
</dbReference>
<dbReference type="EMBL" id="VSRR010007173">
    <property type="protein sequence ID" value="MPC46373.1"/>
    <property type="molecule type" value="Genomic_DNA"/>
</dbReference>
<dbReference type="PANTHER" id="PTHR21494:SF0">
    <property type="entry name" value="ACTIVATING SIGNAL COINTEGRATOR 1 COMPLEX SUBUNIT 2"/>
    <property type="match status" value="1"/>
</dbReference>
<name>A0A5B7FMP0_PORTR</name>
<keyword evidence="1" id="KW-1133">Transmembrane helix</keyword>
<keyword evidence="1" id="KW-0472">Membrane</keyword>
<dbReference type="OrthoDB" id="5577209at2759"/>